<comment type="caution">
    <text evidence="13">The sequence shown here is derived from an EMBL/GenBank/DDBJ whole genome shotgun (WGS) entry which is preliminary data.</text>
</comment>
<evidence type="ECO:0000256" key="8">
    <source>
        <dbReference type="ARBA" id="ARBA00022794"/>
    </source>
</evidence>
<evidence type="ECO:0000256" key="4">
    <source>
        <dbReference type="ARBA" id="ARBA00022475"/>
    </source>
</evidence>
<evidence type="ECO:0000256" key="6">
    <source>
        <dbReference type="ARBA" id="ARBA00022574"/>
    </source>
</evidence>
<keyword evidence="12" id="KW-0966">Cell projection</keyword>
<dbReference type="Proteomes" id="UP000828390">
    <property type="component" value="Unassembled WGS sequence"/>
</dbReference>
<evidence type="ECO:0000256" key="10">
    <source>
        <dbReference type="ARBA" id="ARBA00023136"/>
    </source>
</evidence>
<keyword evidence="6" id="KW-0853">WD repeat</keyword>
<keyword evidence="9" id="KW-0969">Cilium</keyword>
<keyword evidence="5" id="KW-0963">Cytoplasm</keyword>
<evidence type="ECO:0000256" key="5">
    <source>
        <dbReference type="ARBA" id="ARBA00022490"/>
    </source>
</evidence>
<evidence type="ECO:0000313" key="13">
    <source>
        <dbReference type="EMBL" id="KAH3850777.1"/>
    </source>
</evidence>
<dbReference type="GO" id="GO:0005886">
    <property type="term" value="C:plasma membrane"/>
    <property type="evidence" value="ECO:0007669"/>
    <property type="project" value="UniProtKB-SubCell"/>
</dbReference>
<dbReference type="OrthoDB" id="10013020at2759"/>
<evidence type="ECO:0000256" key="9">
    <source>
        <dbReference type="ARBA" id="ARBA00023069"/>
    </source>
</evidence>
<proteinExistence type="inferred from homology"/>
<dbReference type="GO" id="GO:0044782">
    <property type="term" value="P:cilium organization"/>
    <property type="evidence" value="ECO:0007669"/>
    <property type="project" value="TreeGrafter"/>
</dbReference>
<dbReference type="GO" id="GO:0097541">
    <property type="term" value="C:axonemal basal plate"/>
    <property type="evidence" value="ECO:0007669"/>
    <property type="project" value="TreeGrafter"/>
</dbReference>
<keyword evidence="8" id="KW-0970">Cilium biogenesis/degradation</keyword>
<keyword evidence="11" id="KW-0206">Cytoskeleton</keyword>
<comment type="subcellular location">
    <subcellularLocation>
        <location evidence="1">Cell membrane</location>
    </subcellularLocation>
    <subcellularLocation>
        <location evidence="2">Cytoplasm</location>
        <location evidence="2">Cytoskeleton</location>
        <location evidence="2">Cilium axoneme</location>
    </subcellularLocation>
</comment>
<gene>
    <name evidence="13" type="ORF">DPMN_093250</name>
</gene>
<protein>
    <submittedName>
        <fullName evidence="13">Uncharacterized protein</fullName>
    </submittedName>
</protein>
<evidence type="ECO:0000256" key="12">
    <source>
        <dbReference type="ARBA" id="ARBA00023273"/>
    </source>
</evidence>
<keyword evidence="7" id="KW-0677">Repeat</keyword>
<keyword evidence="14" id="KW-1185">Reference proteome</keyword>
<evidence type="ECO:0000256" key="2">
    <source>
        <dbReference type="ARBA" id="ARBA00004430"/>
    </source>
</evidence>
<organism evidence="13 14">
    <name type="scientific">Dreissena polymorpha</name>
    <name type="common">Zebra mussel</name>
    <name type="synonym">Mytilus polymorpha</name>
    <dbReference type="NCBI Taxonomy" id="45954"/>
    <lineage>
        <taxon>Eukaryota</taxon>
        <taxon>Metazoa</taxon>
        <taxon>Spiralia</taxon>
        <taxon>Lophotrochozoa</taxon>
        <taxon>Mollusca</taxon>
        <taxon>Bivalvia</taxon>
        <taxon>Autobranchia</taxon>
        <taxon>Heteroconchia</taxon>
        <taxon>Euheterodonta</taxon>
        <taxon>Imparidentia</taxon>
        <taxon>Neoheterodontei</taxon>
        <taxon>Myida</taxon>
        <taxon>Dreissenoidea</taxon>
        <taxon>Dreissenidae</taxon>
        <taxon>Dreissena</taxon>
    </lineage>
</organism>
<reference evidence="13" key="2">
    <citation type="submission" date="2020-11" db="EMBL/GenBank/DDBJ databases">
        <authorList>
            <person name="McCartney M.A."/>
            <person name="Auch B."/>
            <person name="Kono T."/>
            <person name="Mallez S."/>
            <person name="Becker A."/>
            <person name="Gohl D.M."/>
            <person name="Silverstein K.A.T."/>
            <person name="Koren S."/>
            <person name="Bechman K.B."/>
            <person name="Herman A."/>
            <person name="Abrahante J.E."/>
            <person name="Garbe J."/>
        </authorList>
    </citation>
    <scope>NUCLEOTIDE SEQUENCE</scope>
    <source>
        <strain evidence="13">Duluth1</strain>
        <tissue evidence="13">Whole animal</tissue>
    </source>
</reference>
<dbReference type="PANTHER" id="PTHR13667:SF5">
    <property type="entry name" value="WD REPEAT-CONTAINING AND PLANAR CELL POLARITY EFFECTOR PROTEIN FRITZ HOMOLOG"/>
    <property type="match status" value="1"/>
</dbReference>
<reference evidence="13" key="1">
    <citation type="journal article" date="2019" name="bioRxiv">
        <title>The Genome of the Zebra Mussel, Dreissena polymorpha: A Resource for Invasive Species Research.</title>
        <authorList>
            <person name="McCartney M.A."/>
            <person name="Auch B."/>
            <person name="Kono T."/>
            <person name="Mallez S."/>
            <person name="Zhang Y."/>
            <person name="Obille A."/>
            <person name="Becker A."/>
            <person name="Abrahante J.E."/>
            <person name="Garbe J."/>
            <person name="Badalamenti J.P."/>
            <person name="Herman A."/>
            <person name="Mangelson H."/>
            <person name="Liachko I."/>
            <person name="Sullivan S."/>
            <person name="Sone E.D."/>
            <person name="Koren S."/>
            <person name="Silverstein K.A.T."/>
            <person name="Beckman K.B."/>
            <person name="Gohl D.M."/>
        </authorList>
    </citation>
    <scope>NUCLEOTIDE SEQUENCE</scope>
    <source>
        <strain evidence="13">Duluth1</strain>
        <tissue evidence="13">Whole animal</tissue>
    </source>
</reference>
<dbReference type="EMBL" id="JAIWYP010000003">
    <property type="protein sequence ID" value="KAH3850777.1"/>
    <property type="molecule type" value="Genomic_DNA"/>
</dbReference>
<keyword evidence="10" id="KW-0472">Membrane</keyword>
<evidence type="ECO:0000256" key="11">
    <source>
        <dbReference type="ARBA" id="ARBA00023212"/>
    </source>
</evidence>
<evidence type="ECO:0000313" key="14">
    <source>
        <dbReference type="Proteomes" id="UP000828390"/>
    </source>
</evidence>
<keyword evidence="4" id="KW-1003">Cell membrane</keyword>
<comment type="similarity">
    <text evidence="3">Belongs to the WD repeat fritz family.</text>
</comment>
<dbReference type="AlphaFoldDB" id="A0A9D4L2L5"/>
<sequence>MQVDEAVSLLCAMSWDQDGTSFYTCLTAIVTHLLKMPLNAEREVNLQTALGTFYSPKQPLSESTILDYRDPISRLARRFFHHLLRYARFDKACLLAVGIGAKDLFMDIHYMALDKAETALAEVSRRKAEQVDSESIESYNDT</sequence>
<dbReference type="Pfam" id="PF11768">
    <property type="entry name" value="Frtz"/>
    <property type="match status" value="1"/>
</dbReference>
<name>A0A9D4L2L5_DREPO</name>
<dbReference type="GO" id="GO:0007399">
    <property type="term" value="P:nervous system development"/>
    <property type="evidence" value="ECO:0007669"/>
    <property type="project" value="TreeGrafter"/>
</dbReference>
<evidence type="ECO:0000256" key="7">
    <source>
        <dbReference type="ARBA" id="ARBA00022737"/>
    </source>
</evidence>
<evidence type="ECO:0000256" key="3">
    <source>
        <dbReference type="ARBA" id="ARBA00006059"/>
    </source>
</evidence>
<dbReference type="InterPro" id="IPR024511">
    <property type="entry name" value="Frtz"/>
</dbReference>
<dbReference type="GO" id="GO:0045184">
    <property type="term" value="P:establishment of protein localization"/>
    <property type="evidence" value="ECO:0007669"/>
    <property type="project" value="TreeGrafter"/>
</dbReference>
<dbReference type="PANTHER" id="PTHR13667">
    <property type="entry name" value="HOMOLOC-13"/>
    <property type="match status" value="1"/>
</dbReference>
<accession>A0A9D4L2L5</accession>
<evidence type="ECO:0000256" key="1">
    <source>
        <dbReference type="ARBA" id="ARBA00004236"/>
    </source>
</evidence>